<dbReference type="WBParaSite" id="nRc.2.0.1.t19416-RA">
    <property type="protein sequence ID" value="nRc.2.0.1.t19416-RA"/>
    <property type="gene ID" value="nRc.2.0.1.g19416"/>
</dbReference>
<reference evidence="2" key="1">
    <citation type="submission" date="2022-11" db="UniProtKB">
        <authorList>
            <consortium name="WormBaseParasite"/>
        </authorList>
    </citation>
    <scope>IDENTIFICATION</scope>
</reference>
<evidence type="ECO:0000313" key="2">
    <source>
        <dbReference type="WBParaSite" id="nRc.2.0.1.t19416-RA"/>
    </source>
</evidence>
<dbReference type="Proteomes" id="UP000887565">
    <property type="component" value="Unplaced"/>
</dbReference>
<dbReference type="AlphaFoldDB" id="A0A915IYY6"/>
<evidence type="ECO:0000313" key="1">
    <source>
        <dbReference type="Proteomes" id="UP000887565"/>
    </source>
</evidence>
<keyword evidence="1" id="KW-1185">Reference proteome</keyword>
<name>A0A915IYY6_ROMCU</name>
<proteinExistence type="predicted"/>
<sequence length="110" mass="12044">MWGSGYYGGCYPYWAYEPLYGCYSYPGYCYGGYPFYGGYYPGGYYGGYGGGWGALGLGMGLGAALCMPAFGWTSHQRSTGYPSHGLVVPGLMPQKSYNKKQSEYDLKLKT</sequence>
<protein>
    <submittedName>
        <fullName evidence="2">Uncharacterized protein</fullName>
    </submittedName>
</protein>
<organism evidence="1 2">
    <name type="scientific">Romanomermis culicivorax</name>
    <name type="common">Nematode worm</name>
    <dbReference type="NCBI Taxonomy" id="13658"/>
    <lineage>
        <taxon>Eukaryota</taxon>
        <taxon>Metazoa</taxon>
        <taxon>Ecdysozoa</taxon>
        <taxon>Nematoda</taxon>
        <taxon>Enoplea</taxon>
        <taxon>Dorylaimia</taxon>
        <taxon>Mermithida</taxon>
        <taxon>Mermithoidea</taxon>
        <taxon>Mermithidae</taxon>
        <taxon>Romanomermis</taxon>
    </lineage>
</organism>
<accession>A0A915IYY6</accession>